<name>A0A6B2NND8_9RHOB</name>
<comment type="similarity">
    <text evidence="1 2">Belongs to the methylglyoxal synthase family.</text>
</comment>
<feature type="active site" description="Proton donor/acceptor" evidence="2 3">
    <location>
        <position position="70"/>
    </location>
</feature>
<organism evidence="5">
    <name type="scientific">Ruegeria sp. PrR005</name>
    <dbReference type="NCBI Taxonomy" id="2706882"/>
    <lineage>
        <taxon>Bacteria</taxon>
        <taxon>Pseudomonadati</taxon>
        <taxon>Pseudomonadota</taxon>
        <taxon>Alphaproteobacteria</taxon>
        <taxon>Rhodobacterales</taxon>
        <taxon>Roseobacteraceae</taxon>
        <taxon>Ruegeria</taxon>
    </lineage>
</organism>
<accession>A0A6B2NND8</accession>
<dbReference type="EC" id="4.2.3.3" evidence="2"/>
<evidence type="ECO:0000313" key="5">
    <source>
        <dbReference type="EMBL" id="NDW43804.1"/>
    </source>
</evidence>
<evidence type="ECO:0000256" key="3">
    <source>
        <dbReference type="PIRSR" id="PIRSR006614-1"/>
    </source>
</evidence>
<protein>
    <recommendedName>
        <fullName evidence="2">Methylglyoxal synthase</fullName>
        <shortName evidence="2">MGS</shortName>
        <ecNumber evidence="2">4.2.3.3</ecNumber>
    </recommendedName>
</protein>
<feature type="binding site" evidence="2">
    <location>
        <position position="17"/>
    </location>
    <ligand>
        <name>substrate</name>
    </ligand>
</feature>
<dbReference type="AlphaFoldDB" id="A0A6B2NND8"/>
<sequence>MSSSSFDRPLRFALVAHDARKDEIVTWVGRHRAFLASAAVFSTGTTGGRIADAFPDLDVTRLKSGPLGGDQQIGAMICEERLDALIFFVDPLSPMPHDVDVKALTRLATVYDLPMACSRSTADLIVAGMLSRDSARPDQS</sequence>
<dbReference type="InterPro" id="IPR004363">
    <property type="entry name" value="Methylgl_synth"/>
</dbReference>
<feature type="domain" description="MGS-like" evidence="4">
    <location>
        <begin position="1"/>
        <end position="140"/>
    </location>
</feature>
<dbReference type="RefSeq" id="WP_164127329.1">
    <property type="nucleotide sequence ID" value="NZ_JAAGOX010000003.1"/>
</dbReference>
<evidence type="ECO:0000256" key="2">
    <source>
        <dbReference type="HAMAP-Rule" id="MF_00549"/>
    </source>
</evidence>
<dbReference type="PROSITE" id="PS51855">
    <property type="entry name" value="MGS"/>
    <property type="match status" value="1"/>
</dbReference>
<feature type="binding site" evidence="2">
    <location>
        <begin position="64"/>
        <end position="65"/>
    </location>
    <ligand>
        <name>substrate</name>
    </ligand>
</feature>
<dbReference type="Pfam" id="PF02142">
    <property type="entry name" value="MGS"/>
    <property type="match status" value="1"/>
</dbReference>
<dbReference type="EMBL" id="JAAGOX010000003">
    <property type="protein sequence ID" value="NDW43804.1"/>
    <property type="molecule type" value="Genomic_DNA"/>
</dbReference>
<feature type="binding site" evidence="2">
    <location>
        <position position="21"/>
    </location>
    <ligand>
        <name>substrate</name>
    </ligand>
</feature>
<dbReference type="PIRSF" id="PIRSF006614">
    <property type="entry name" value="Methylglyox_syn"/>
    <property type="match status" value="1"/>
</dbReference>
<dbReference type="GO" id="GO:0008929">
    <property type="term" value="F:methylglyoxal synthase activity"/>
    <property type="evidence" value="ECO:0007669"/>
    <property type="project" value="UniProtKB-UniRule"/>
</dbReference>
<evidence type="ECO:0000259" key="4">
    <source>
        <dbReference type="PROSITE" id="PS51855"/>
    </source>
</evidence>
<dbReference type="Gene3D" id="3.40.50.1380">
    <property type="entry name" value="Methylglyoxal synthase-like domain"/>
    <property type="match status" value="1"/>
</dbReference>
<comment type="caution">
    <text evidence="5">The sequence shown here is derived from an EMBL/GenBank/DDBJ whole genome shotgun (WGS) entry which is preliminary data.</text>
</comment>
<dbReference type="NCBIfam" id="NF003559">
    <property type="entry name" value="PRK05234.1"/>
    <property type="match status" value="1"/>
</dbReference>
<dbReference type="InterPro" id="IPR036914">
    <property type="entry name" value="MGS-like_dom_sf"/>
</dbReference>
<comment type="catalytic activity">
    <reaction evidence="2">
        <text>dihydroxyacetone phosphate = methylglyoxal + phosphate</text>
        <dbReference type="Rhea" id="RHEA:17937"/>
        <dbReference type="ChEBI" id="CHEBI:17158"/>
        <dbReference type="ChEBI" id="CHEBI:43474"/>
        <dbReference type="ChEBI" id="CHEBI:57642"/>
        <dbReference type="EC" id="4.2.3.3"/>
    </reaction>
</comment>
<feature type="binding site" evidence="2">
    <location>
        <position position="97"/>
    </location>
    <ligand>
        <name>substrate</name>
    </ligand>
</feature>
<gene>
    <name evidence="2" type="primary">mgsA</name>
    <name evidence="5" type="ORF">G0P99_02400</name>
</gene>
<dbReference type="InterPro" id="IPR018148">
    <property type="entry name" value="Methylglyoxal_synth_AS"/>
</dbReference>
<feature type="binding site" evidence="2">
    <location>
        <begin position="43"/>
        <end position="46"/>
    </location>
    <ligand>
        <name>substrate</name>
    </ligand>
</feature>
<dbReference type="GO" id="GO:0019242">
    <property type="term" value="P:methylglyoxal biosynthetic process"/>
    <property type="evidence" value="ECO:0007669"/>
    <property type="project" value="UniProtKB-UniRule"/>
</dbReference>
<dbReference type="HAMAP" id="MF_00549">
    <property type="entry name" value="Methylglyoxal_synth"/>
    <property type="match status" value="1"/>
</dbReference>
<reference evidence="5" key="1">
    <citation type="submission" date="2020-02" db="EMBL/GenBank/DDBJ databases">
        <title>Delineation of the pyrene-degrading pathway in Roseobacter clade bacteria by genomic analysis.</title>
        <authorList>
            <person name="Zhou H."/>
            <person name="Wang H."/>
        </authorList>
    </citation>
    <scope>NUCLEOTIDE SEQUENCE</scope>
    <source>
        <strain evidence="5">PrR005</strain>
    </source>
</reference>
<proteinExistence type="inferred from homology"/>
<dbReference type="SUPFAM" id="SSF52335">
    <property type="entry name" value="Methylglyoxal synthase-like"/>
    <property type="match status" value="1"/>
</dbReference>
<dbReference type="CDD" id="cd01422">
    <property type="entry name" value="MGS"/>
    <property type="match status" value="1"/>
</dbReference>
<dbReference type="PROSITE" id="PS01335">
    <property type="entry name" value="METHYLGLYOXAL_SYNTH"/>
    <property type="match status" value="1"/>
</dbReference>
<dbReference type="PANTHER" id="PTHR30492">
    <property type="entry name" value="METHYLGLYOXAL SYNTHASE"/>
    <property type="match status" value="1"/>
</dbReference>
<evidence type="ECO:0000256" key="1">
    <source>
        <dbReference type="ARBA" id="ARBA00006287"/>
    </source>
</evidence>
<comment type="function">
    <text evidence="2">Catalyzes the formation of methylglyoxal from dihydroxyacetone phosphate.</text>
</comment>
<dbReference type="InterPro" id="IPR011607">
    <property type="entry name" value="MGS-like_dom"/>
</dbReference>
<dbReference type="GO" id="GO:0005829">
    <property type="term" value="C:cytosol"/>
    <property type="evidence" value="ECO:0007669"/>
    <property type="project" value="TreeGrafter"/>
</dbReference>
<dbReference type="SMART" id="SM00851">
    <property type="entry name" value="MGS"/>
    <property type="match status" value="1"/>
</dbReference>
<dbReference type="PANTHER" id="PTHR30492:SF0">
    <property type="entry name" value="METHYLGLYOXAL SYNTHASE"/>
    <property type="match status" value="1"/>
</dbReference>
<keyword evidence="2 5" id="KW-0456">Lyase</keyword>